<dbReference type="SUPFAM" id="SSF46785">
    <property type="entry name" value="Winged helix' DNA-binding domain"/>
    <property type="match status" value="1"/>
</dbReference>
<organism evidence="4 5">
    <name type="scientific">Klebsiella michiganensis</name>
    <dbReference type="NCBI Taxonomy" id="1134687"/>
    <lineage>
        <taxon>Bacteria</taxon>
        <taxon>Pseudomonadati</taxon>
        <taxon>Pseudomonadota</taxon>
        <taxon>Gammaproteobacteria</taxon>
        <taxon>Enterobacterales</taxon>
        <taxon>Enterobacteriaceae</taxon>
        <taxon>Klebsiella/Raoultella group</taxon>
        <taxon>Klebsiella</taxon>
    </lineage>
</organism>
<feature type="domain" description="Fido" evidence="3">
    <location>
        <begin position="1"/>
        <end position="104"/>
    </location>
</feature>
<feature type="active site" evidence="1">
    <location>
        <position position="41"/>
    </location>
</feature>
<evidence type="ECO:0000256" key="2">
    <source>
        <dbReference type="PIRSR" id="PIRSR640198-2"/>
    </source>
</evidence>
<dbReference type="Gene3D" id="1.10.10.10">
    <property type="entry name" value="Winged helix-like DNA-binding domain superfamily/Winged helix DNA-binding domain"/>
    <property type="match status" value="1"/>
</dbReference>
<dbReference type="Gene3D" id="1.10.3290.10">
    <property type="entry name" value="Fido-like domain"/>
    <property type="match status" value="1"/>
</dbReference>
<dbReference type="SUPFAM" id="SSF140931">
    <property type="entry name" value="Fic-like"/>
    <property type="match status" value="1"/>
</dbReference>
<reference evidence="4 5" key="1">
    <citation type="submission" date="2018-06" db="EMBL/GenBank/DDBJ databases">
        <authorList>
            <consortium name="Pathogen Informatics"/>
            <person name="Doyle S."/>
        </authorList>
    </citation>
    <scope>NUCLEOTIDE SEQUENCE [LARGE SCALE GENOMIC DNA]</scope>
    <source>
        <strain evidence="4 5">NCTC11694</strain>
    </source>
</reference>
<dbReference type="PROSITE" id="PS51459">
    <property type="entry name" value="FIDO"/>
    <property type="match status" value="1"/>
</dbReference>
<dbReference type="Pfam" id="PF08279">
    <property type="entry name" value="HTH_11"/>
    <property type="match status" value="1"/>
</dbReference>
<dbReference type="Pfam" id="PF02661">
    <property type="entry name" value="Fic"/>
    <property type="match status" value="1"/>
</dbReference>
<feature type="binding site" evidence="2">
    <location>
        <begin position="45"/>
        <end position="52"/>
    </location>
    <ligand>
        <name>ATP</name>
        <dbReference type="ChEBI" id="CHEBI:30616"/>
    </ligand>
</feature>
<dbReference type="AlphaFoldDB" id="A0A7H4M5I0"/>
<keyword evidence="2" id="KW-0067">ATP-binding</keyword>
<evidence type="ECO:0000259" key="3">
    <source>
        <dbReference type="PROSITE" id="PS51459"/>
    </source>
</evidence>
<dbReference type="GO" id="GO:0005524">
    <property type="term" value="F:ATP binding"/>
    <property type="evidence" value="ECO:0007669"/>
    <property type="project" value="UniProtKB-KW"/>
</dbReference>
<sequence>MAPPASQVERLINELLLWLKVTDIHPLIAGAVFHYEFEFIHPFADGNGRMGRLWQTLILSQWRAELAWLPVETLMHYQQERYYQVLGMCDSQSDSTPFIEFMLENMVIALKDGMGQTASLSEEMSEEMSEEKVEMLAAVEERILKLLSKEPTRTAKDMAQEIDVSARTVERYLKTLQQKGRLQRTGAKKRGAWRIL</sequence>
<keyword evidence="2" id="KW-0547">Nucleotide-binding</keyword>
<dbReference type="PANTHER" id="PTHR13504:SF38">
    <property type="entry name" value="FIDO DOMAIN-CONTAINING PROTEIN"/>
    <property type="match status" value="1"/>
</dbReference>
<evidence type="ECO:0000313" key="4">
    <source>
        <dbReference type="EMBL" id="STR43656.1"/>
    </source>
</evidence>
<evidence type="ECO:0000313" key="5">
    <source>
        <dbReference type="Proteomes" id="UP000255050"/>
    </source>
</evidence>
<dbReference type="Proteomes" id="UP000255050">
    <property type="component" value="Unassembled WGS sequence"/>
</dbReference>
<dbReference type="EMBL" id="UGJR01000002">
    <property type="protein sequence ID" value="STR43656.1"/>
    <property type="molecule type" value="Genomic_DNA"/>
</dbReference>
<accession>A0A7H4M5I0</accession>
<dbReference type="InterPro" id="IPR036390">
    <property type="entry name" value="WH_DNA-bd_sf"/>
</dbReference>
<name>A0A7H4M5I0_9ENTR</name>
<comment type="caution">
    <text evidence="4">The sequence shown here is derived from an EMBL/GenBank/DDBJ whole genome shotgun (WGS) entry which is preliminary data.</text>
</comment>
<dbReference type="InterPro" id="IPR040198">
    <property type="entry name" value="Fido_containing"/>
</dbReference>
<dbReference type="InterPro" id="IPR036388">
    <property type="entry name" value="WH-like_DNA-bd_sf"/>
</dbReference>
<evidence type="ECO:0000256" key="1">
    <source>
        <dbReference type="PIRSR" id="PIRSR640198-1"/>
    </source>
</evidence>
<proteinExistence type="predicted"/>
<dbReference type="InterPro" id="IPR003812">
    <property type="entry name" value="Fido"/>
</dbReference>
<protein>
    <submittedName>
        <fullName evidence="4">Type I restriction-modification system</fullName>
    </submittedName>
</protein>
<dbReference type="InterPro" id="IPR036597">
    <property type="entry name" value="Fido-like_dom_sf"/>
</dbReference>
<dbReference type="InterPro" id="IPR013196">
    <property type="entry name" value="HTH_11"/>
</dbReference>
<feature type="binding site" evidence="2">
    <location>
        <begin position="82"/>
        <end position="83"/>
    </location>
    <ligand>
        <name>ATP</name>
        <dbReference type="ChEBI" id="CHEBI:30616"/>
    </ligand>
</feature>
<gene>
    <name evidence="4" type="ORF">NCTC11694_04940</name>
</gene>
<dbReference type="PANTHER" id="PTHR13504">
    <property type="entry name" value="FIDO DOMAIN-CONTAINING PROTEIN DDB_G0283145"/>
    <property type="match status" value="1"/>
</dbReference>